<dbReference type="GO" id="GO:0003729">
    <property type="term" value="F:mRNA binding"/>
    <property type="evidence" value="ECO:0007669"/>
    <property type="project" value="InterPro"/>
</dbReference>
<evidence type="ECO:0000256" key="2">
    <source>
        <dbReference type="ARBA" id="ARBA00022737"/>
    </source>
</evidence>
<feature type="region of interest" description="Disordered" evidence="6">
    <location>
        <begin position="22"/>
        <end position="83"/>
    </location>
</feature>
<evidence type="ECO:0000256" key="3">
    <source>
        <dbReference type="ARBA" id="ARBA00022771"/>
    </source>
</evidence>
<feature type="zinc finger region" description="C3H1-type" evidence="5">
    <location>
        <begin position="192"/>
        <end position="220"/>
    </location>
</feature>
<feature type="zinc finger region" description="C3H1-type" evidence="5">
    <location>
        <begin position="230"/>
        <end position="258"/>
    </location>
</feature>
<dbReference type="Gene3D" id="4.10.1000.10">
    <property type="entry name" value="Zinc finger, CCCH-type"/>
    <property type="match status" value="2"/>
</dbReference>
<evidence type="ECO:0000259" key="7">
    <source>
        <dbReference type="PROSITE" id="PS50103"/>
    </source>
</evidence>
<dbReference type="InterPro" id="IPR000571">
    <property type="entry name" value="Znf_CCCH"/>
</dbReference>
<dbReference type="PANTHER" id="PTHR12547">
    <property type="entry name" value="CCCH ZINC FINGER/TIS11-RELATED"/>
    <property type="match status" value="1"/>
</dbReference>
<dbReference type="GO" id="GO:0008270">
    <property type="term" value="F:zinc ion binding"/>
    <property type="evidence" value="ECO:0007669"/>
    <property type="project" value="UniProtKB-KW"/>
</dbReference>
<dbReference type="InterPro" id="IPR036855">
    <property type="entry name" value="Znf_CCCH_sf"/>
</dbReference>
<accession>A0AAV4BDH8</accession>
<dbReference type="PROSITE" id="PS50103">
    <property type="entry name" value="ZF_C3H1"/>
    <property type="match status" value="2"/>
</dbReference>
<feature type="compositionally biased region" description="Polar residues" evidence="6">
    <location>
        <begin position="264"/>
        <end position="274"/>
    </location>
</feature>
<feature type="region of interest" description="Disordered" evidence="6">
    <location>
        <begin position="262"/>
        <end position="298"/>
    </location>
</feature>
<feature type="region of interest" description="Disordered" evidence="6">
    <location>
        <begin position="436"/>
        <end position="477"/>
    </location>
</feature>
<reference evidence="8 9" key="1">
    <citation type="journal article" date="2021" name="Elife">
        <title>Chloroplast acquisition without the gene transfer in kleptoplastic sea slugs, Plakobranchus ocellatus.</title>
        <authorList>
            <person name="Maeda T."/>
            <person name="Takahashi S."/>
            <person name="Yoshida T."/>
            <person name="Shimamura S."/>
            <person name="Takaki Y."/>
            <person name="Nagai Y."/>
            <person name="Toyoda A."/>
            <person name="Suzuki Y."/>
            <person name="Arimoto A."/>
            <person name="Ishii H."/>
            <person name="Satoh N."/>
            <person name="Nishiyama T."/>
            <person name="Hasebe M."/>
            <person name="Maruyama T."/>
            <person name="Minagawa J."/>
            <person name="Obokata J."/>
            <person name="Shigenobu S."/>
        </authorList>
    </citation>
    <scope>NUCLEOTIDE SEQUENCE [LARGE SCALE GENOMIC DNA]</scope>
</reference>
<dbReference type="FunFam" id="4.10.1000.10:FF:000001">
    <property type="entry name" value="zinc finger CCCH domain-containing protein 15-like"/>
    <property type="match status" value="1"/>
</dbReference>
<keyword evidence="3 5" id="KW-0863">Zinc-finger</keyword>
<proteinExistence type="predicted"/>
<gene>
    <name evidence="8" type="ORF">PoB_004337400</name>
</gene>
<dbReference type="FunFam" id="4.10.1000.10:FF:000002">
    <property type="entry name" value="Zinc finger protein 36, C3H1 type-like 1"/>
    <property type="match status" value="1"/>
</dbReference>
<name>A0AAV4BDH8_9GAST</name>
<evidence type="ECO:0000256" key="1">
    <source>
        <dbReference type="ARBA" id="ARBA00022723"/>
    </source>
</evidence>
<dbReference type="SUPFAM" id="SSF90229">
    <property type="entry name" value="CCCH zinc finger"/>
    <property type="match status" value="2"/>
</dbReference>
<organism evidence="8 9">
    <name type="scientific">Plakobranchus ocellatus</name>
    <dbReference type="NCBI Taxonomy" id="259542"/>
    <lineage>
        <taxon>Eukaryota</taxon>
        <taxon>Metazoa</taxon>
        <taxon>Spiralia</taxon>
        <taxon>Lophotrochozoa</taxon>
        <taxon>Mollusca</taxon>
        <taxon>Gastropoda</taxon>
        <taxon>Heterobranchia</taxon>
        <taxon>Euthyneura</taxon>
        <taxon>Panpulmonata</taxon>
        <taxon>Sacoglossa</taxon>
        <taxon>Placobranchoidea</taxon>
        <taxon>Plakobranchidae</taxon>
        <taxon>Plakobranchus</taxon>
    </lineage>
</organism>
<sequence length="489" mass="52784">MDNRLWPDLNLSRLRFEADNITETMDQRSKRSNGFGTTIGPPPERRSTISSMQGSYNFSNNSSSNRMRNLSGGSVCSTTSGSSSGSCSNLVDNQYSNNNITQFSLEAASFANTRTAAAGNMPAISNPSSARVFSSPSFSSSSPSSSGSSHHRNSRQERSGSFYSDNNNGSTNNLGNPTSSSQQSQRSVNSSRYKTELCRPFEESGSCKYGDKCQFAHGMHELRNLSRHPKYKTELCRTFHTIGYCPYGPRCHFIHEEEPASGKPLSSDSLTSPKLNRCGSLPSSSSGSSSPSLSPSGCSDNYSNTFCYQSEPRQDNRLFNALTVNINYNNGSSNLDALDRQFGLMNLNSSNDNGREQQGDIFSQVTMFSEKELLDNSPAFGSSSNAVSGFPFQSTGRQQLDNFPAFAETSPSSLFWHKTLCSEDLLSCMCPAGGRNSNHHHHSPTGSSTDSSSGSDSGSSGGSDCGGSTENLIGSGFSEWRRPVAIGQY</sequence>
<dbReference type="Pfam" id="PF00642">
    <property type="entry name" value="zf-CCCH"/>
    <property type="match status" value="2"/>
</dbReference>
<feature type="compositionally biased region" description="Low complexity" evidence="6">
    <location>
        <begin position="126"/>
        <end position="148"/>
    </location>
</feature>
<feature type="domain" description="C3H1-type" evidence="7">
    <location>
        <begin position="230"/>
        <end position="258"/>
    </location>
</feature>
<dbReference type="PANTHER" id="PTHR12547:SF18">
    <property type="entry name" value="PROTEIN TIS11"/>
    <property type="match status" value="1"/>
</dbReference>
<evidence type="ECO:0000313" key="9">
    <source>
        <dbReference type="Proteomes" id="UP000735302"/>
    </source>
</evidence>
<feature type="domain" description="C3H1-type" evidence="7">
    <location>
        <begin position="192"/>
        <end position="220"/>
    </location>
</feature>
<feature type="compositionally biased region" description="Low complexity" evidence="6">
    <location>
        <begin position="445"/>
        <end position="458"/>
    </location>
</feature>
<dbReference type="InterPro" id="IPR045877">
    <property type="entry name" value="ZFP36-like"/>
</dbReference>
<keyword evidence="2" id="KW-0677">Repeat</keyword>
<comment type="caution">
    <text evidence="8">The sequence shown here is derived from an EMBL/GenBank/DDBJ whole genome shotgun (WGS) entry which is preliminary data.</text>
</comment>
<evidence type="ECO:0000256" key="5">
    <source>
        <dbReference type="PROSITE-ProRule" id="PRU00723"/>
    </source>
</evidence>
<evidence type="ECO:0000256" key="4">
    <source>
        <dbReference type="ARBA" id="ARBA00022833"/>
    </source>
</evidence>
<dbReference type="EMBL" id="BLXT01004727">
    <property type="protein sequence ID" value="GFO16869.1"/>
    <property type="molecule type" value="Genomic_DNA"/>
</dbReference>
<dbReference type="AlphaFoldDB" id="A0AAV4BDH8"/>
<feature type="region of interest" description="Disordered" evidence="6">
    <location>
        <begin position="126"/>
        <end position="192"/>
    </location>
</feature>
<keyword evidence="1 5" id="KW-0479">Metal-binding</keyword>
<protein>
    <submittedName>
        <fullName evidence="8">mRNA decay activator protein zfp36</fullName>
    </submittedName>
</protein>
<evidence type="ECO:0000313" key="8">
    <source>
        <dbReference type="EMBL" id="GFO16869.1"/>
    </source>
</evidence>
<feature type="compositionally biased region" description="Low complexity" evidence="6">
    <location>
        <begin position="54"/>
        <end position="83"/>
    </location>
</feature>
<keyword evidence="4 5" id="KW-0862">Zinc</keyword>
<dbReference type="Proteomes" id="UP000735302">
    <property type="component" value="Unassembled WGS sequence"/>
</dbReference>
<keyword evidence="9" id="KW-1185">Reference proteome</keyword>
<feature type="compositionally biased region" description="Low complexity" evidence="6">
    <location>
        <begin position="164"/>
        <end position="191"/>
    </location>
</feature>
<dbReference type="SMART" id="SM00356">
    <property type="entry name" value="ZnF_C3H1"/>
    <property type="match status" value="2"/>
</dbReference>
<feature type="compositionally biased region" description="Low complexity" evidence="6">
    <location>
        <begin position="278"/>
        <end position="298"/>
    </location>
</feature>
<evidence type="ECO:0000256" key="6">
    <source>
        <dbReference type="SAM" id="MobiDB-lite"/>
    </source>
</evidence>